<dbReference type="InterPro" id="IPR001343">
    <property type="entry name" value="Hemolysn_Ca-bd"/>
</dbReference>
<dbReference type="PANTHER" id="PTHR23221:SF7">
    <property type="entry name" value="PHOSPHATIDYLINOSITOL-GLYCAN-SPECIFIC PHOSPHOLIPASE D"/>
    <property type="match status" value="1"/>
</dbReference>
<evidence type="ECO:0000256" key="4">
    <source>
        <dbReference type="ARBA" id="ARBA00023180"/>
    </source>
</evidence>
<comment type="caution">
    <text evidence="6">The sequence shown here is derived from an EMBL/GenBank/DDBJ whole genome shotgun (WGS) entry which is preliminary data.</text>
</comment>
<keyword evidence="7" id="KW-1185">Reference proteome</keyword>
<dbReference type="AlphaFoldDB" id="A0A2W1JYZ8"/>
<evidence type="ECO:0000256" key="1">
    <source>
        <dbReference type="ARBA" id="ARBA00022729"/>
    </source>
</evidence>
<dbReference type="Gene3D" id="2.130.10.130">
    <property type="entry name" value="Integrin alpha, N-terminal"/>
    <property type="match status" value="4"/>
</dbReference>
<keyword evidence="3" id="KW-0378">Hydrolase</keyword>
<dbReference type="PROSITE" id="PS00330">
    <property type="entry name" value="HEMOLYSIN_CALCIUM"/>
    <property type="match status" value="2"/>
</dbReference>
<keyword evidence="2" id="KW-0677">Repeat</keyword>
<keyword evidence="4" id="KW-0325">Glycoprotein</keyword>
<reference evidence="6 7" key="1">
    <citation type="journal article" date="2018" name="Sci. Rep.">
        <title>A novel species of the marine cyanobacterium Acaryochloris with a unique pigment content and lifestyle.</title>
        <authorList>
            <person name="Partensky F."/>
            <person name="Six C."/>
            <person name="Ratin M."/>
            <person name="Garczarek L."/>
            <person name="Vaulot D."/>
            <person name="Probert I."/>
            <person name="Calteau A."/>
            <person name="Gourvil P."/>
            <person name="Marie D."/>
            <person name="Grebert T."/>
            <person name="Bouchier C."/>
            <person name="Le Panse S."/>
            <person name="Gachenot M."/>
            <person name="Rodriguez F."/>
            <person name="Garrido J.L."/>
        </authorList>
    </citation>
    <scope>NUCLEOTIDE SEQUENCE [LARGE SCALE GENOMIC DNA]</scope>
    <source>
        <strain evidence="6 7">RCC1774</strain>
    </source>
</reference>
<dbReference type="InterPro" id="IPR000413">
    <property type="entry name" value="Integrin_alpha"/>
</dbReference>
<accession>A0A2W1JYZ8</accession>
<dbReference type="OrthoDB" id="528455at2"/>
<dbReference type="PRINTS" id="PR01185">
    <property type="entry name" value="INTEGRINA"/>
</dbReference>
<dbReference type="PANTHER" id="PTHR23221">
    <property type="entry name" value="GLYCOSYLPHOSPHATIDYLINOSITOL PHOSPHOLIPASE D"/>
    <property type="match status" value="1"/>
</dbReference>
<dbReference type="InterPro" id="IPR028994">
    <property type="entry name" value="Integrin_alpha_N"/>
</dbReference>
<evidence type="ECO:0000256" key="2">
    <source>
        <dbReference type="ARBA" id="ARBA00022737"/>
    </source>
</evidence>
<dbReference type="GO" id="GO:0016787">
    <property type="term" value="F:hydrolase activity"/>
    <property type="evidence" value="ECO:0007669"/>
    <property type="project" value="UniProtKB-KW"/>
</dbReference>
<protein>
    <submittedName>
        <fullName evidence="6">Hemolysin, chromosomal</fullName>
    </submittedName>
</protein>
<dbReference type="InterPro" id="IPR013519">
    <property type="entry name" value="Int_alpha_beta-p"/>
</dbReference>
<dbReference type="Pfam" id="PF17963">
    <property type="entry name" value="Big_9"/>
    <property type="match status" value="1"/>
</dbReference>
<evidence type="ECO:0000256" key="3">
    <source>
        <dbReference type="ARBA" id="ARBA00022801"/>
    </source>
</evidence>
<dbReference type="RefSeq" id="WP_110985856.1">
    <property type="nucleotide sequence ID" value="NZ_CAWNWM010000005.1"/>
</dbReference>
<dbReference type="Pfam" id="PF01839">
    <property type="entry name" value="FG-GAP"/>
    <property type="match status" value="6"/>
</dbReference>
<evidence type="ECO:0000313" key="6">
    <source>
        <dbReference type="EMBL" id="PZD73397.1"/>
    </source>
</evidence>
<sequence length="1032" mass="103914">MSQSSLDFSSLTGSNGFVISGIDESDYSGHSVSGAGDVNGDGIDDLIIGAPLADPNGNESAGESYVVFGDSGFDSSLNLASLDGSNGFVISGIDENDFSGDLVSGAGDVNGDGIDDLIIGASFADPNGSESAGESYVVFGSSGFDSSLDLASLDGSNGFVISGIATFDRSGRSVSSAGDVNGDGIDDLIIGAFRADPEGIDNAGQSYVVFGHSSGFSSSISLSSLDGSNGFILDGLNPSAQVGHSVSSAGDINGDGIDDLIIGAPGAINPESQEINGQSYVIFGDSSGFDSTIDLSSLDGSNGFTLNGIDSNTNSGYSVSSAGDINGDGIDDLVIGAPFVNVNGRINYYGESYVVFGNSSGFDSSIDLATLNGSNGFTLNGTRFESFSGSLVSSAGDVNGDGIDDLIIRDYGQGYVVFGNSSGFDSSLDLRRLDGDNGFVIGRAIGSVSSAGDINGDGIDDLILGTSGADPDGIDNAGESYVVFGNASPELDLSGVDNSTSPTSIDYEAIFIGDPLVIVGTGLSLTDANSDRIVGATVTITNLTNGLAESLSAITTGTNITATYDSGTLTLSGTDTAANYQQVLQTVTYQNLTPTGATRTVEFVVDDGETHSNSSAIATTTVTFEVGDAPVAPNDRITVNETGRVNGNVLADNGDGADSDPNGDLLTVSAVNGRDADINTQITLLSGALLTLNSDGTFQYDPNNQFASLAARENATDQFTYTVTDGDGETDTATVDVEIKGLAGAYRIGTAGQDQLVGSAFGDTLEGLAADDVLIGGRGRDSLAGGRGNDSLSGGSGSDTLKGHAGNDTLRGGDGIDWLQGGRGHDSLVGGLNNDTLEGQTGNDTLLGGSNSDVLIGGAGIDVLYGGLGSDVLRGGQNRDTLNGQAGNDTLEGQAGSDILLGGGGNDILVGGANNDTLTGGSGADTFQFDANFNRLGIDTITDFSSNDVLQLSQSIFGLSGAGVTEISMQEFASVGSLTAAENSSALITYNRNDGSLYFNTNGSTSGLGSGGQFAQLDNAFGLTASHIELVS</sequence>
<evidence type="ECO:0000256" key="5">
    <source>
        <dbReference type="SAM" id="MobiDB-lite"/>
    </source>
</evidence>
<dbReference type="SUPFAM" id="SSF51120">
    <property type="entry name" value="beta-Roll"/>
    <property type="match status" value="3"/>
</dbReference>
<dbReference type="InterPro" id="IPR018511">
    <property type="entry name" value="Hemolysin-typ_Ca-bd_CS"/>
</dbReference>
<dbReference type="PRINTS" id="PR00313">
    <property type="entry name" value="CABNDNGRPT"/>
</dbReference>
<dbReference type="Pfam" id="PF00353">
    <property type="entry name" value="HemolysinCabind"/>
    <property type="match status" value="3"/>
</dbReference>
<dbReference type="InterPro" id="IPR011049">
    <property type="entry name" value="Serralysin-like_metalloprot_C"/>
</dbReference>
<dbReference type="SMART" id="SM00191">
    <property type="entry name" value="Int_alpha"/>
    <property type="match status" value="7"/>
</dbReference>
<keyword evidence="1" id="KW-0732">Signal</keyword>
<dbReference type="SUPFAM" id="SSF69318">
    <property type="entry name" value="Integrin alpha N-terminal domain"/>
    <property type="match status" value="1"/>
</dbReference>
<name>A0A2W1JYZ8_9CYAN</name>
<dbReference type="InterPro" id="IPR013517">
    <property type="entry name" value="FG-GAP"/>
</dbReference>
<dbReference type="Gene3D" id="2.150.10.10">
    <property type="entry name" value="Serralysin-like metalloprotease, C-terminal"/>
    <property type="match status" value="3"/>
</dbReference>
<dbReference type="PROSITE" id="PS51470">
    <property type="entry name" value="FG_GAP"/>
    <property type="match status" value="4"/>
</dbReference>
<proteinExistence type="predicted"/>
<dbReference type="GO" id="GO:0005509">
    <property type="term" value="F:calcium ion binding"/>
    <property type="evidence" value="ECO:0007669"/>
    <property type="project" value="InterPro"/>
</dbReference>
<dbReference type="EMBL" id="PQWO01000005">
    <property type="protein sequence ID" value="PZD73397.1"/>
    <property type="molecule type" value="Genomic_DNA"/>
</dbReference>
<gene>
    <name evidence="6" type="primary">hlyA_2</name>
    <name evidence="6" type="ORF">C1752_01883</name>
</gene>
<dbReference type="GO" id="GO:0008305">
    <property type="term" value="C:integrin complex"/>
    <property type="evidence" value="ECO:0007669"/>
    <property type="project" value="InterPro"/>
</dbReference>
<feature type="region of interest" description="Disordered" evidence="5">
    <location>
        <begin position="785"/>
        <end position="807"/>
    </location>
</feature>
<dbReference type="Proteomes" id="UP000248857">
    <property type="component" value="Unassembled WGS sequence"/>
</dbReference>
<evidence type="ECO:0000313" key="7">
    <source>
        <dbReference type="Proteomes" id="UP000248857"/>
    </source>
</evidence>
<organism evidence="6 7">
    <name type="scientific">Acaryochloris thomasi RCC1774</name>
    <dbReference type="NCBI Taxonomy" id="1764569"/>
    <lineage>
        <taxon>Bacteria</taxon>
        <taxon>Bacillati</taxon>
        <taxon>Cyanobacteriota</taxon>
        <taxon>Cyanophyceae</taxon>
        <taxon>Acaryochloridales</taxon>
        <taxon>Acaryochloridaceae</taxon>
        <taxon>Acaryochloris</taxon>
        <taxon>Acaryochloris thomasi</taxon>
    </lineage>
</organism>
<dbReference type="GO" id="GO:0007155">
    <property type="term" value="P:cell adhesion"/>
    <property type="evidence" value="ECO:0007669"/>
    <property type="project" value="InterPro"/>
</dbReference>